<keyword evidence="2" id="KW-1185">Reference proteome</keyword>
<proteinExistence type="predicted"/>
<dbReference type="Proteomes" id="UP001054945">
    <property type="component" value="Unassembled WGS sequence"/>
</dbReference>
<accession>A0AAV4RHM1</accession>
<gene>
    <name evidence="1" type="ORF">CEXT_367741</name>
</gene>
<dbReference type="AlphaFoldDB" id="A0AAV4RHM1"/>
<comment type="caution">
    <text evidence="1">The sequence shown here is derived from an EMBL/GenBank/DDBJ whole genome shotgun (WGS) entry which is preliminary data.</text>
</comment>
<dbReference type="EMBL" id="BPLR01007825">
    <property type="protein sequence ID" value="GIY20019.1"/>
    <property type="molecule type" value="Genomic_DNA"/>
</dbReference>
<reference evidence="1 2" key="1">
    <citation type="submission" date="2021-06" db="EMBL/GenBank/DDBJ databases">
        <title>Caerostris extrusa draft genome.</title>
        <authorList>
            <person name="Kono N."/>
            <person name="Arakawa K."/>
        </authorList>
    </citation>
    <scope>NUCLEOTIDE SEQUENCE [LARGE SCALE GENOMIC DNA]</scope>
</reference>
<name>A0AAV4RHM1_CAEEX</name>
<evidence type="ECO:0000313" key="1">
    <source>
        <dbReference type="EMBL" id="GIY20019.1"/>
    </source>
</evidence>
<protein>
    <submittedName>
        <fullName evidence="1">Uncharacterized protein</fullName>
    </submittedName>
</protein>
<sequence length="120" mass="13803">MIAWEPFPLSLLSLGLPANPAKEIGTRLARGWPGRERENERGRVEEKILTDQVRRQTQTRSGPWKMFQTANTQHAPNSLQYVDWRVDLREKIEPNLNSFASVSSKSPFLKLFPIVKGLKF</sequence>
<organism evidence="1 2">
    <name type="scientific">Caerostris extrusa</name>
    <name type="common">Bark spider</name>
    <name type="synonym">Caerostris bankana</name>
    <dbReference type="NCBI Taxonomy" id="172846"/>
    <lineage>
        <taxon>Eukaryota</taxon>
        <taxon>Metazoa</taxon>
        <taxon>Ecdysozoa</taxon>
        <taxon>Arthropoda</taxon>
        <taxon>Chelicerata</taxon>
        <taxon>Arachnida</taxon>
        <taxon>Araneae</taxon>
        <taxon>Araneomorphae</taxon>
        <taxon>Entelegynae</taxon>
        <taxon>Araneoidea</taxon>
        <taxon>Araneidae</taxon>
        <taxon>Caerostris</taxon>
    </lineage>
</organism>
<evidence type="ECO:0000313" key="2">
    <source>
        <dbReference type="Proteomes" id="UP001054945"/>
    </source>
</evidence>